<dbReference type="AlphaFoldDB" id="A0A267MCP7"/>
<protein>
    <recommendedName>
        <fullName evidence="5">DUF3324 domain-containing protein</fullName>
    </recommendedName>
</protein>
<evidence type="ECO:0000313" key="3">
    <source>
        <dbReference type="EMBL" id="PAB57364.1"/>
    </source>
</evidence>
<organism evidence="3 4">
    <name type="scientific">Anaeromicrobium sediminis</name>
    <dbReference type="NCBI Taxonomy" id="1478221"/>
    <lineage>
        <taxon>Bacteria</taxon>
        <taxon>Bacillati</taxon>
        <taxon>Bacillota</taxon>
        <taxon>Clostridia</taxon>
        <taxon>Peptostreptococcales</taxon>
        <taxon>Thermotaleaceae</taxon>
        <taxon>Anaeromicrobium</taxon>
    </lineage>
</organism>
<evidence type="ECO:0000256" key="2">
    <source>
        <dbReference type="SAM" id="SignalP"/>
    </source>
</evidence>
<dbReference type="Proteomes" id="UP000216024">
    <property type="component" value="Unassembled WGS sequence"/>
</dbReference>
<feature type="signal peptide" evidence="2">
    <location>
        <begin position="1"/>
        <end position="20"/>
    </location>
</feature>
<sequence>MRKIMLFLLMIILMTNISYANAGPWIYEGAPVLNPVPYENNNVEVLNEQIEFNINRKDLGIAHVNVNYRMKNTSDKREKINMCFPFVGRGIHLKNKFAKITYNGVEIDSEIKVLKNLQFDHEEGLKGKAIYKDTFNKNLSFSDIIDELNNTKEAYEDLSENAIYAILFKVKMEPKVENTLNISYVQKSGRSRTDSKSSYTYNRFDYYYFLEPASYWKSFNDLNIKIIAPRGTDISNSSLTLEKEKKIYIGNFKRLPKENFTFEVVSLKDTKGYFGFKEMVLTIIMFFLIGKIFVSIKRKKGR</sequence>
<reference evidence="3 4" key="1">
    <citation type="submission" date="2017-06" db="EMBL/GenBank/DDBJ databases">
        <title>Draft genome sequence of anaerobic fermentative bacterium Anaeromicrobium sediminis DY2726D isolated from West Pacific Ocean sediments.</title>
        <authorList>
            <person name="Zeng X."/>
        </authorList>
    </citation>
    <scope>NUCLEOTIDE SEQUENCE [LARGE SCALE GENOMIC DNA]</scope>
    <source>
        <strain evidence="3 4">DY2726D</strain>
    </source>
</reference>
<feature type="chain" id="PRO_5013238515" description="DUF3324 domain-containing protein" evidence="2">
    <location>
        <begin position="21"/>
        <end position="302"/>
    </location>
</feature>
<evidence type="ECO:0000256" key="1">
    <source>
        <dbReference type="SAM" id="Phobius"/>
    </source>
</evidence>
<keyword evidence="2" id="KW-0732">Signal</keyword>
<dbReference type="EMBL" id="NIBG01000026">
    <property type="protein sequence ID" value="PAB57364.1"/>
    <property type="molecule type" value="Genomic_DNA"/>
</dbReference>
<evidence type="ECO:0000313" key="4">
    <source>
        <dbReference type="Proteomes" id="UP000216024"/>
    </source>
</evidence>
<keyword evidence="4" id="KW-1185">Reference proteome</keyword>
<dbReference type="RefSeq" id="WP_095135297.1">
    <property type="nucleotide sequence ID" value="NZ_NIBG01000026.1"/>
</dbReference>
<accession>A0A267MCP7</accession>
<dbReference type="OrthoDB" id="2959992at2"/>
<keyword evidence="1" id="KW-1133">Transmembrane helix</keyword>
<comment type="caution">
    <text evidence="3">The sequence shown here is derived from an EMBL/GenBank/DDBJ whole genome shotgun (WGS) entry which is preliminary data.</text>
</comment>
<feature type="transmembrane region" description="Helical" evidence="1">
    <location>
        <begin position="273"/>
        <end position="294"/>
    </location>
</feature>
<name>A0A267MCP7_9FIRM</name>
<keyword evidence="1" id="KW-0472">Membrane</keyword>
<keyword evidence="1" id="KW-0812">Transmembrane</keyword>
<proteinExistence type="predicted"/>
<gene>
    <name evidence="3" type="ORF">CCE28_18875</name>
</gene>
<dbReference type="Gene3D" id="2.60.40.3680">
    <property type="match status" value="1"/>
</dbReference>
<evidence type="ECO:0008006" key="5">
    <source>
        <dbReference type="Google" id="ProtNLM"/>
    </source>
</evidence>